<dbReference type="Proteomes" id="UP001642405">
    <property type="component" value="Unassembled WGS sequence"/>
</dbReference>
<organism evidence="2 3">
    <name type="scientific">Sporothrix curviconia</name>
    <dbReference type="NCBI Taxonomy" id="1260050"/>
    <lineage>
        <taxon>Eukaryota</taxon>
        <taxon>Fungi</taxon>
        <taxon>Dikarya</taxon>
        <taxon>Ascomycota</taxon>
        <taxon>Pezizomycotina</taxon>
        <taxon>Sordariomycetes</taxon>
        <taxon>Sordariomycetidae</taxon>
        <taxon>Ophiostomatales</taxon>
        <taxon>Ophiostomataceae</taxon>
        <taxon>Sporothrix</taxon>
    </lineage>
</organism>
<evidence type="ECO:0000313" key="2">
    <source>
        <dbReference type="EMBL" id="CAK7233020.1"/>
    </source>
</evidence>
<name>A0ABP0CLU5_9PEZI</name>
<accession>A0ABP0CLU5</accession>
<proteinExistence type="predicted"/>
<gene>
    <name evidence="2" type="primary">BUB3_2</name>
    <name evidence="2" type="ORF">SCUCBS95973_008452</name>
</gene>
<protein>
    <submittedName>
        <fullName evidence="2">Mitotic spindle checkpoint protein Bub3</fullName>
    </submittedName>
</protein>
<sequence>MPTADTLLPALKATNTDTTIRRLMSLNSDDAREQDDRLYLQRGQGAQYVAGGQRSSRPYYGVAETASVNGGRDDVAFVPESDDDALPTSGTAARQAAHMRPHRRPSSSRTFSPLLSPPTETLSFDYHEHPYNSQPDVYDVAPPPGYKRLKKVHGTRRQIWEDTRTVEAAHSAGAPSLPLMDLAYRPANHPTTIWEVRSNKTQLPFPGDGFSSDETKTRRTKRRTKSNNSSNSAGSGSAPKKRKRAAEMSPVLGSLEVVTFSQDERARKRAETKAATLASQQAASRIDSISRFIALRPQAKVRPITI</sequence>
<feature type="compositionally biased region" description="Low complexity" evidence="1">
    <location>
        <begin position="226"/>
        <end position="238"/>
    </location>
</feature>
<feature type="region of interest" description="Disordered" evidence="1">
    <location>
        <begin position="195"/>
        <end position="281"/>
    </location>
</feature>
<feature type="region of interest" description="Disordered" evidence="1">
    <location>
        <begin position="79"/>
        <end position="122"/>
    </location>
</feature>
<comment type="caution">
    <text evidence="2">The sequence shown here is derived from an EMBL/GenBank/DDBJ whole genome shotgun (WGS) entry which is preliminary data.</text>
</comment>
<feature type="compositionally biased region" description="Low complexity" evidence="1">
    <location>
        <begin position="107"/>
        <end position="119"/>
    </location>
</feature>
<dbReference type="EMBL" id="CAWUHB010000070">
    <property type="protein sequence ID" value="CAK7233020.1"/>
    <property type="molecule type" value="Genomic_DNA"/>
</dbReference>
<feature type="compositionally biased region" description="Basic residues" evidence="1">
    <location>
        <begin position="97"/>
        <end position="106"/>
    </location>
</feature>
<evidence type="ECO:0000313" key="3">
    <source>
        <dbReference type="Proteomes" id="UP001642405"/>
    </source>
</evidence>
<feature type="compositionally biased region" description="Basic and acidic residues" evidence="1">
    <location>
        <begin position="262"/>
        <end position="272"/>
    </location>
</feature>
<evidence type="ECO:0000256" key="1">
    <source>
        <dbReference type="SAM" id="MobiDB-lite"/>
    </source>
</evidence>
<keyword evidence="3" id="KW-1185">Reference proteome</keyword>
<reference evidence="2 3" key="1">
    <citation type="submission" date="2024-01" db="EMBL/GenBank/DDBJ databases">
        <authorList>
            <person name="Allen C."/>
            <person name="Tagirdzhanova G."/>
        </authorList>
    </citation>
    <scope>NUCLEOTIDE SEQUENCE [LARGE SCALE GENOMIC DNA]</scope>
</reference>